<organism evidence="4 5">
    <name type="scientific">Enterococcus eurekensis</name>
    <dbReference type="NCBI Taxonomy" id="1159753"/>
    <lineage>
        <taxon>Bacteria</taxon>
        <taxon>Bacillati</taxon>
        <taxon>Bacillota</taxon>
        <taxon>Bacilli</taxon>
        <taxon>Lactobacillales</taxon>
        <taxon>Enterococcaceae</taxon>
        <taxon>Enterococcus</taxon>
    </lineage>
</organism>
<name>A0ABV9M5W4_9ENTE</name>
<keyword evidence="5" id="KW-1185">Reference proteome</keyword>
<dbReference type="EMBL" id="JBHSGT010000035">
    <property type="protein sequence ID" value="MFC4710013.1"/>
    <property type="molecule type" value="Genomic_DNA"/>
</dbReference>
<dbReference type="RefSeq" id="WP_379964512.1">
    <property type="nucleotide sequence ID" value="NZ_JBHSGT010000035.1"/>
</dbReference>
<dbReference type="Pfam" id="PF17924">
    <property type="entry name" value="TetR_C_19"/>
    <property type="match status" value="1"/>
</dbReference>
<keyword evidence="1 2" id="KW-0238">DNA-binding</keyword>
<evidence type="ECO:0000259" key="3">
    <source>
        <dbReference type="PROSITE" id="PS50977"/>
    </source>
</evidence>
<comment type="caution">
    <text evidence="4">The sequence shown here is derived from an EMBL/GenBank/DDBJ whole genome shotgun (WGS) entry which is preliminary data.</text>
</comment>
<dbReference type="InterPro" id="IPR009057">
    <property type="entry name" value="Homeodomain-like_sf"/>
</dbReference>
<gene>
    <name evidence="4" type="ORF">ACFO3L_05130</name>
</gene>
<proteinExistence type="predicted"/>
<protein>
    <submittedName>
        <fullName evidence="4">TetR/AcrR family transcriptional regulator</fullName>
    </submittedName>
</protein>
<feature type="DNA-binding region" description="H-T-H motif" evidence="2">
    <location>
        <begin position="34"/>
        <end position="53"/>
    </location>
</feature>
<evidence type="ECO:0000256" key="1">
    <source>
        <dbReference type="ARBA" id="ARBA00023125"/>
    </source>
</evidence>
<evidence type="ECO:0000256" key="2">
    <source>
        <dbReference type="PROSITE-ProRule" id="PRU00335"/>
    </source>
</evidence>
<dbReference type="InterPro" id="IPR001647">
    <property type="entry name" value="HTH_TetR"/>
</dbReference>
<dbReference type="PROSITE" id="PS50977">
    <property type="entry name" value="HTH_TETR_2"/>
    <property type="match status" value="1"/>
</dbReference>
<reference evidence="5" key="1">
    <citation type="journal article" date="2019" name="Int. J. Syst. Evol. Microbiol.">
        <title>The Global Catalogue of Microorganisms (GCM) 10K type strain sequencing project: providing services to taxonomists for standard genome sequencing and annotation.</title>
        <authorList>
            <consortium name="The Broad Institute Genomics Platform"/>
            <consortium name="The Broad Institute Genome Sequencing Center for Infectious Disease"/>
            <person name="Wu L."/>
            <person name="Ma J."/>
        </authorList>
    </citation>
    <scope>NUCLEOTIDE SEQUENCE [LARGE SCALE GENOMIC DNA]</scope>
    <source>
        <strain evidence="5">CGMCC 1.19061</strain>
    </source>
</reference>
<evidence type="ECO:0000313" key="4">
    <source>
        <dbReference type="EMBL" id="MFC4710013.1"/>
    </source>
</evidence>
<evidence type="ECO:0000313" key="5">
    <source>
        <dbReference type="Proteomes" id="UP001596026"/>
    </source>
</evidence>
<feature type="domain" description="HTH tetR-type" evidence="3">
    <location>
        <begin position="11"/>
        <end position="71"/>
    </location>
</feature>
<dbReference type="Proteomes" id="UP001596026">
    <property type="component" value="Unassembled WGS sequence"/>
</dbReference>
<accession>A0ABV9M5W4</accession>
<dbReference type="Gene3D" id="1.10.357.10">
    <property type="entry name" value="Tetracycline Repressor, domain 2"/>
    <property type="match status" value="1"/>
</dbReference>
<sequence>MPSPTFFHLKPEKRKKMDTVLLDIFYNQPVSQIKVSQIVEATEISRGAFYKYFLDLEDAYLYTVRESAKQIHGDILTFIYKDQSDFFAGIERYLEWCSELDTNDENWKKLKLCTQTNLLSNTKREPLPEESSMIKQWKALLAQNQFNISDADEALSFLYFIMALVMDALTDFIVNQWTTAELLKDFRFRTKWLLQGIR</sequence>
<dbReference type="SUPFAM" id="SSF46689">
    <property type="entry name" value="Homeodomain-like"/>
    <property type="match status" value="1"/>
</dbReference>